<dbReference type="GO" id="GO:0005829">
    <property type="term" value="C:cytosol"/>
    <property type="evidence" value="ECO:0007669"/>
    <property type="project" value="TreeGrafter"/>
</dbReference>
<keyword evidence="3 6" id="KW-0694">RNA-binding</keyword>
<evidence type="ECO:0000256" key="4">
    <source>
        <dbReference type="ARBA" id="ARBA00023015"/>
    </source>
</evidence>
<dbReference type="HAMAP" id="MF_00073">
    <property type="entry name" value="NusB"/>
    <property type="match status" value="1"/>
</dbReference>
<dbReference type="PANTHER" id="PTHR11078">
    <property type="entry name" value="N UTILIZATION SUBSTANCE PROTEIN B-RELATED"/>
    <property type="match status" value="1"/>
</dbReference>
<dbReference type="GO" id="GO:0031564">
    <property type="term" value="P:transcription antitermination"/>
    <property type="evidence" value="ECO:0007669"/>
    <property type="project" value="UniProtKB-KW"/>
</dbReference>
<accession>A0A3S9XAF3</accession>
<dbReference type="KEGG" id="emo:DM558_00720"/>
<evidence type="ECO:0000256" key="5">
    <source>
        <dbReference type="ARBA" id="ARBA00023163"/>
    </source>
</evidence>
<keyword evidence="9" id="KW-1185">Reference proteome</keyword>
<dbReference type="SUPFAM" id="SSF48013">
    <property type="entry name" value="NusB-like"/>
    <property type="match status" value="1"/>
</dbReference>
<sequence>MSNSEQPNKDKPLRGKISERRRARSFAMQALYQWHMAGQAINEIEAQFYVDNNFSKVDTEYFKAILHGVPAKVVELDEAFAPLLDRPIKELDPVELSILRLSTFELLERIDIPYRVVINEGVELAKTYGATDGHKFVNGILDRLAPKLRVAETRHKK</sequence>
<protein>
    <recommendedName>
        <fullName evidence="6">Transcription antitermination protein NusB</fullName>
    </recommendedName>
    <alternativeName>
        <fullName evidence="6">Antitermination factor NusB</fullName>
    </alternativeName>
</protein>
<evidence type="ECO:0000256" key="6">
    <source>
        <dbReference type="HAMAP-Rule" id="MF_00073"/>
    </source>
</evidence>
<evidence type="ECO:0000313" key="9">
    <source>
        <dbReference type="Proteomes" id="UP000273143"/>
    </source>
</evidence>
<keyword evidence="5 6" id="KW-0804">Transcription</keyword>
<comment type="function">
    <text evidence="6">Involved in transcription antitermination. Required for transcription of ribosomal RNA (rRNA) genes. Binds specifically to the boxA antiterminator sequence of the ribosomal RNA (rrn) operons.</text>
</comment>
<dbReference type="Pfam" id="PF01029">
    <property type="entry name" value="NusB"/>
    <property type="match status" value="1"/>
</dbReference>
<organism evidence="8 9">
    <name type="scientific">Entomomonas moraniae</name>
    <dbReference type="NCBI Taxonomy" id="2213226"/>
    <lineage>
        <taxon>Bacteria</taxon>
        <taxon>Pseudomonadati</taxon>
        <taxon>Pseudomonadota</taxon>
        <taxon>Gammaproteobacteria</taxon>
        <taxon>Pseudomonadales</taxon>
        <taxon>Pseudomonadaceae</taxon>
        <taxon>Entomomonas</taxon>
    </lineage>
</organism>
<dbReference type="EMBL" id="CP029822">
    <property type="protein sequence ID" value="AZS49390.1"/>
    <property type="molecule type" value="Genomic_DNA"/>
</dbReference>
<proteinExistence type="inferred from homology"/>
<dbReference type="PANTHER" id="PTHR11078:SF3">
    <property type="entry name" value="ANTITERMINATION NUSB DOMAIN-CONTAINING PROTEIN"/>
    <property type="match status" value="1"/>
</dbReference>
<dbReference type="AlphaFoldDB" id="A0A3S9XAF3"/>
<keyword evidence="4 6" id="KW-0805">Transcription regulation</keyword>
<evidence type="ECO:0000259" key="7">
    <source>
        <dbReference type="Pfam" id="PF01029"/>
    </source>
</evidence>
<keyword evidence="2 6" id="KW-0889">Transcription antitermination</keyword>
<dbReference type="GO" id="GO:0006353">
    <property type="term" value="P:DNA-templated transcription termination"/>
    <property type="evidence" value="ECO:0007669"/>
    <property type="project" value="UniProtKB-UniRule"/>
</dbReference>
<gene>
    <name evidence="6 8" type="primary">nusB</name>
    <name evidence="8" type="ORF">DM558_00720</name>
</gene>
<dbReference type="InterPro" id="IPR035926">
    <property type="entry name" value="NusB-like_sf"/>
</dbReference>
<dbReference type="GO" id="GO:0003723">
    <property type="term" value="F:RNA binding"/>
    <property type="evidence" value="ECO:0007669"/>
    <property type="project" value="UniProtKB-UniRule"/>
</dbReference>
<comment type="similarity">
    <text evidence="1 6">Belongs to the NusB family.</text>
</comment>
<dbReference type="NCBIfam" id="TIGR01951">
    <property type="entry name" value="nusB"/>
    <property type="match status" value="1"/>
</dbReference>
<dbReference type="InterPro" id="IPR011605">
    <property type="entry name" value="NusB_fam"/>
</dbReference>
<evidence type="ECO:0000313" key="8">
    <source>
        <dbReference type="EMBL" id="AZS49390.1"/>
    </source>
</evidence>
<name>A0A3S9XAF3_9GAMM</name>
<dbReference type="Gene3D" id="1.10.940.10">
    <property type="entry name" value="NusB-like"/>
    <property type="match status" value="1"/>
</dbReference>
<dbReference type="RefSeq" id="WP_127161605.1">
    <property type="nucleotide sequence ID" value="NZ_CP029822.1"/>
</dbReference>
<dbReference type="InterPro" id="IPR006027">
    <property type="entry name" value="NusB_RsmB_TIM44"/>
</dbReference>
<reference evidence="9" key="1">
    <citation type="submission" date="2018-06" db="EMBL/GenBank/DDBJ databases">
        <title>Complete genome of Pseudomonas insecticola strain QZS01.</title>
        <authorList>
            <person name="Wang J."/>
            <person name="Su Q."/>
        </authorList>
    </citation>
    <scope>NUCLEOTIDE SEQUENCE [LARGE SCALE GENOMIC DNA]</scope>
    <source>
        <strain evidence="9">QZS01</strain>
    </source>
</reference>
<dbReference type="Proteomes" id="UP000273143">
    <property type="component" value="Chromosome"/>
</dbReference>
<feature type="domain" description="NusB/RsmB/TIM44" evidence="7">
    <location>
        <begin position="21"/>
        <end position="145"/>
    </location>
</feature>
<evidence type="ECO:0000256" key="1">
    <source>
        <dbReference type="ARBA" id="ARBA00005952"/>
    </source>
</evidence>
<evidence type="ECO:0000256" key="2">
    <source>
        <dbReference type="ARBA" id="ARBA00022814"/>
    </source>
</evidence>
<evidence type="ECO:0000256" key="3">
    <source>
        <dbReference type="ARBA" id="ARBA00022884"/>
    </source>
</evidence>